<feature type="compositionally biased region" description="Low complexity" evidence="1">
    <location>
        <begin position="187"/>
        <end position="199"/>
    </location>
</feature>
<dbReference type="RefSeq" id="WP_337693265.1">
    <property type="nucleotide sequence ID" value="NZ_JBBEGN010000001.1"/>
</dbReference>
<dbReference type="Proteomes" id="UP001385809">
    <property type="component" value="Unassembled WGS sequence"/>
</dbReference>
<evidence type="ECO:0008006" key="4">
    <source>
        <dbReference type="Google" id="ProtNLM"/>
    </source>
</evidence>
<feature type="region of interest" description="Disordered" evidence="1">
    <location>
        <begin position="337"/>
        <end position="415"/>
    </location>
</feature>
<feature type="compositionally biased region" description="Pro residues" evidence="1">
    <location>
        <begin position="360"/>
        <end position="372"/>
    </location>
</feature>
<evidence type="ECO:0000313" key="2">
    <source>
        <dbReference type="EMBL" id="MEJ2866648.1"/>
    </source>
</evidence>
<feature type="region of interest" description="Disordered" evidence="1">
    <location>
        <begin position="131"/>
        <end position="316"/>
    </location>
</feature>
<gene>
    <name evidence="2" type="ORF">WCD74_02655</name>
</gene>
<proteinExistence type="predicted"/>
<evidence type="ECO:0000256" key="1">
    <source>
        <dbReference type="SAM" id="MobiDB-lite"/>
    </source>
</evidence>
<evidence type="ECO:0000313" key="3">
    <source>
        <dbReference type="Proteomes" id="UP001385809"/>
    </source>
</evidence>
<organism evidence="2 3">
    <name type="scientific">Actinomycetospora aurantiaca</name>
    <dbReference type="NCBI Taxonomy" id="3129233"/>
    <lineage>
        <taxon>Bacteria</taxon>
        <taxon>Bacillati</taxon>
        <taxon>Actinomycetota</taxon>
        <taxon>Actinomycetes</taxon>
        <taxon>Pseudonocardiales</taxon>
        <taxon>Pseudonocardiaceae</taxon>
        <taxon>Actinomycetospora</taxon>
    </lineage>
</organism>
<protein>
    <recommendedName>
        <fullName evidence="4">Roadblock/LAMTOR2 domain-containing protein</fullName>
    </recommendedName>
</protein>
<comment type="caution">
    <text evidence="2">The sequence shown here is derived from an EMBL/GenBank/DDBJ whole genome shotgun (WGS) entry which is preliminary data.</text>
</comment>
<reference evidence="2 3" key="1">
    <citation type="submission" date="2024-03" db="EMBL/GenBank/DDBJ databases">
        <title>Actinomycetospora sp. OC33-EN08, a novel actinomycete isolated from wild orchid (Aerides multiflora).</title>
        <authorList>
            <person name="Suriyachadkun C."/>
        </authorList>
    </citation>
    <scope>NUCLEOTIDE SEQUENCE [LARGE SCALE GENOMIC DNA]</scope>
    <source>
        <strain evidence="2 3">OC33-EN08</strain>
    </source>
</reference>
<sequence>MVALGWGSSPVDVVPATLPPSGALPDAVAALIDLPGARYVLVVDASGERVRGELGGPPDADLAVLTWARRLADVSRERGRAMEDVVLTTATAFHLVRAVPDVRGEPVWVVLRIDRERGNLALARRALAGLSSERPGTTRPRQLEAAPVPPTSSAGPATGSLPAAMPLAGRPVPLAPAPRPASDPVRPATGPGVPALALLPPTPAPRALRSPEAVPPPPASGAVRTPDVSDGPLPTPDAATPEPASGAVRTPDVSDGPVLTPAETPADTETPDEDPPGLWDPRRRRLTVRQAATWRSAPEVPAARESTERAEPAAPVIPAPRVAGSLFAPVVVVPPPPSPVDDDTTEVPAPVPYPVITAPPLEPTPEPEPAPAEEPAVTDAGLPRRAPGERLAVPPVPPEAVAPAPAPAGVPGWSTEPSVLRRLLFGLRRLT</sequence>
<accession>A0ABU8MJM9</accession>
<keyword evidence="3" id="KW-1185">Reference proteome</keyword>
<dbReference type="EMBL" id="JBBEGN010000001">
    <property type="protein sequence ID" value="MEJ2866648.1"/>
    <property type="molecule type" value="Genomic_DNA"/>
</dbReference>
<name>A0ABU8MJM9_9PSEU</name>
<feature type="compositionally biased region" description="Pro residues" evidence="1">
    <location>
        <begin position="394"/>
        <end position="408"/>
    </location>
</feature>